<dbReference type="RefSeq" id="WP_028384920.1">
    <property type="nucleotide sequence ID" value="NZ_CAAAJG010000045.1"/>
</dbReference>
<keyword evidence="5" id="KW-1133">Transmembrane helix</keyword>
<evidence type="ECO:0000256" key="6">
    <source>
        <dbReference type="SAM" id="SignalP"/>
    </source>
</evidence>
<dbReference type="InterPro" id="IPR000914">
    <property type="entry name" value="SBP_5_dom"/>
</dbReference>
<keyword evidence="3" id="KW-0813">Transport</keyword>
<proteinExistence type="inferred from homology"/>
<comment type="similarity">
    <text evidence="2">Belongs to the bacterial solute-binding protein 5 family.</text>
</comment>
<protein>
    <submittedName>
        <fullName evidence="9">Extracellular solute-binding protein</fullName>
    </submittedName>
</protein>
<evidence type="ECO:0000313" key="8">
    <source>
        <dbReference type="EMBL" id="KTD31178.1"/>
    </source>
</evidence>
<dbReference type="OrthoDB" id="9801912at2"/>
<feature type="signal peptide" evidence="6">
    <location>
        <begin position="1"/>
        <end position="21"/>
    </location>
</feature>
<evidence type="ECO:0000256" key="2">
    <source>
        <dbReference type="ARBA" id="ARBA00005695"/>
    </source>
</evidence>
<feature type="domain" description="Solute-binding protein family 5" evidence="7">
    <location>
        <begin position="164"/>
        <end position="592"/>
    </location>
</feature>
<dbReference type="InterPro" id="IPR039424">
    <property type="entry name" value="SBP_5"/>
</dbReference>
<organism evidence="9 11">
    <name type="scientific">Legionella moravica</name>
    <dbReference type="NCBI Taxonomy" id="39962"/>
    <lineage>
        <taxon>Bacteria</taxon>
        <taxon>Pseudomonadati</taxon>
        <taxon>Pseudomonadota</taxon>
        <taxon>Gammaproteobacteria</taxon>
        <taxon>Legionellales</taxon>
        <taxon>Legionellaceae</taxon>
        <taxon>Legionella</taxon>
    </lineage>
</organism>
<reference evidence="8 10" key="1">
    <citation type="submission" date="2015-11" db="EMBL/GenBank/DDBJ databases">
        <title>Genomic analysis of 38 Legionella species identifies large and diverse effector repertoires.</title>
        <authorList>
            <person name="Burstein D."/>
            <person name="Amaro F."/>
            <person name="Zusman T."/>
            <person name="Lifshitz Z."/>
            <person name="Cohen O."/>
            <person name="Gilbert J.A."/>
            <person name="Pupko T."/>
            <person name="Shuman H.A."/>
            <person name="Segal G."/>
        </authorList>
    </citation>
    <scope>NUCLEOTIDE SEQUENCE [LARGE SCALE GENOMIC DNA]</scope>
    <source>
        <strain evidence="8 10">ATCC 43877</strain>
    </source>
</reference>
<evidence type="ECO:0000313" key="11">
    <source>
        <dbReference type="Proteomes" id="UP000254040"/>
    </source>
</evidence>
<evidence type="ECO:0000256" key="1">
    <source>
        <dbReference type="ARBA" id="ARBA00004196"/>
    </source>
</evidence>
<dbReference type="Gene3D" id="3.10.105.10">
    <property type="entry name" value="Dipeptide-binding Protein, Domain 3"/>
    <property type="match status" value="1"/>
</dbReference>
<dbReference type="AlphaFoldDB" id="A0A378K0P5"/>
<keyword evidence="5" id="KW-0472">Membrane</keyword>
<keyword evidence="5" id="KW-0812">Transmembrane</keyword>
<sequence length="728" mass="84770">MRRFSFIVILLVLLHSSFGLAVASSWVLNNPYPESESKETIYYSSFNEQPKTLDPAKSYSSNEYVFIAQIYEPLLEYDYYLRPYQLIPLTATQLPQIRYLDEQRNPIPAAEQINPAYSVYTIQIKKGIFYQPHPAFAKNKKGDYRYHHLSQDYLDDHDINQLSDFKYADTRELVIDDYIYQIKRMANPGVNSPIYGLMSHYIEGFKEFGETVPQVSLSNNHFIDLRQYPLRGIQKIDDYTFELTLKGQYPQFLFWLAMPFFSPVPWEADLFYSQKGMDDKNLSFGWYPVGTGPFMLTQNNPNRQMVLEKNPNFREVYFPVDASERDRREGYTTNIGKRLPLIAKAVYTLEKESIPRWNKFMQGYYDISGVSADSFDQAIHINRFGEAILSQEMVDKKLHLTQTQEPYIYYMGFNMLDNVVGGRSERARKLRQAISIAVNYDENIAIFFNGRGIPAQGPIPPGIFGYREGKQGINPYIYNWNNNVRQRRSLADAKQLMRQAGYPDGIDPKTGKALILHYDVTTKGGPEDKSMLDWMRKQFASIGIDLNIRATLYNRFQEKMRLGNAQIFSWGWNADYPDPENFLFQLYSKNGKVQFGGENAANYNNPEFDRLFDLMKNRSNDEIRQNYIDKMVQLVRYDAPWIWGMHPEDFILSQSWVSNVKPNAIALGTLKYVSINTKERNKLREAWNQPVFWPLIVIVLLLVALTLPLIIAYRKKEKQPATRSKLSC</sequence>
<evidence type="ECO:0000256" key="3">
    <source>
        <dbReference type="ARBA" id="ARBA00022448"/>
    </source>
</evidence>
<name>A0A378K0P5_9GAMM</name>
<dbReference type="Proteomes" id="UP000054985">
    <property type="component" value="Unassembled WGS sequence"/>
</dbReference>
<dbReference type="GO" id="GO:0015833">
    <property type="term" value="P:peptide transport"/>
    <property type="evidence" value="ECO:0007669"/>
    <property type="project" value="TreeGrafter"/>
</dbReference>
<accession>A0A378K0P5</accession>
<gene>
    <name evidence="9" type="primary">hbpA</name>
    <name evidence="8" type="ORF">Lmor_2785</name>
    <name evidence="9" type="ORF">NCTC12239_02141</name>
</gene>
<evidence type="ECO:0000259" key="7">
    <source>
        <dbReference type="Pfam" id="PF00496"/>
    </source>
</evidence>
<evidence type="ECO:0000256" key="5">
    <source>
        <dbReference type="SAM" id="Phobius"/>
    </source>
</evidence>
<dbReference type="CDD" id="cd08505">
    <property type="entry name" value="PBP2_NikA_DppA_OppA_like_18"/>
    <property type="match status" value="1"/>
</dbReference>
<dbReference type="PANTHER" id="PTHR30290">
    <property type="entry name" value="PERIPLASMIC BINDING COMPONENT OF ABC TRANSPORTER"/>
    <property type="match status" value="1"/>
</dbReference>
<dbReference type="GO" id="GO:0030313">
    <property type="term" value="C:cell envelope"/>
    <property type="evidence" value="ECO:0007669"/>
    <property type="project" value="UniProtKB-SubCell"/>
</dbReference>
<dbReference type="Pfam" id="PF00496">
    <property type="entry name" value="SBP_bac_5"/>
    <property type="match status" value="1"/>
</dbReference>
<dbReference type="EMBL" id="UGOG01000001">
    <property type="protein sequence ID" value="STX63198.1"/>
    <property type="molecule type" value="Genomic_DNA"/>
</dbReference>
<keyword evidence="4 6" id="KW-0732">Signal</keyword>
<evidence type="ECO:0000313" key="9">
    <source>
        <dbReference type="EMBL" id="STX63198.1"/>
    </source>
</evidence>
<keyword evidence="10" id="KW-1185">Reference proteome</keyword>
<dbReference type="EMBL" id="LNYN01000041">
    <property type="protein sequence ID" value="KTD31178.1"/>
    <property type="molecule type" value="Genomic_DNA"/>
</dbReference>
<evidence type="ECO:0000256" key="4">
    <source>
        <dbReference type="ARBA" id="ARBA00022729"/>
    </source>
</evidence>
<dbReference type="Gene3D" id="3.40.190.10">
    <property type="entry name" value="Periplasmic binding protein-like II"/>
    <property type="match status" value="1"/>
</dbReference>
<evidence type="ECO:0000313" key="10">
    <source>
        <dbReference type="Proteomes" id="UP000054985"/>
    </source>
</evidence>
<feature type="transmembrane region" description="Helical" evidence="5">
    <location>
        <begin position="691"/>
        <end position="713"/>
    </location>
</feature>
<reference evidence="9 11" key="2">
    <citation type="submission" date="2018-06" db="EMBL/GenBank/DDBJ databases">
        <authorList>
            <consortium name="Pathogen Informatics"/>
            <person name="Doyle S."/>
        </authorList>
    </citation>
    <scope>NUCLEOTIDE SEQUENCE [LARGE SCALE GENOMIC DNA]</scope>
    <source>
        <strain evidence="9 11">NCTC12239</strain>
    </source>
</reference>
<dbReference type="GO" id="GO:1904680">
    <property type="term" value="F:peptide transmembrane transporter activity"/>
    <property type="evidence" value="ECO:0007669"/>
    <property type="project" value="TreeGrafter"/>
</dbReference>
<dbReference type="STRING" id="39962.Lmor_2785"/>
<dbReference type="PANTHER" id="PTHR30290:SF10">
    <property type="entry name" value="PERIPLASMIC OLIGOPEPTIDE-BINDING PROTEIN-RELATED"/>
    <property type="match status" value="1"/>
</dbReference>
<dbReference type="Proteomes" id="UP000254040">
    <property type="component" value="Unassembled WGS sequence"/>
</dbReference>
<dbReference type="SUPFAM" id="SSF53850">
    <property type="entry name" value="Periplasmic binding protein-like II"/>
    <property type="match status" value="1"/>
</dbReference>
<feature type="chain" id="PRO_5016995008" evidence="6">
    <location>
        <begin position="22"/>
        <end position="728"/>
    </location>
</feature>
<comment type="subcellular location">
    <subcellularLocation>
        <location evidence="1">Cell envelope</location>
    </subcellularLocation>
</comment>